<evidence type="ECO:0000256" key="1">
    <source>
        <dbReference type="SAM" id="Phobius"/>
    </source>
</evidence>
<dbReference type="Proteomes" id="UP000241736">
    <property type="component" value="Unassembled WGS sequence"/>
</dbReference>
<sequence length="211" mass="22449">MGEQPVLPPPGDSLGEQLRAAIDRLPEGPMRLGEVVAIFGDEGLLLLTALMVLVFLVPVSIPGVSTVFGGAILLVGLSRLRGRPLWLPGKLRERELPGTRVRAALETGLAWARRFERISKPHRLAWLVERRGWLLTGNLAFTSAAALLMAPLGLIPFSNTLPAIALLFYAIGFIQRDGGAVLAGHLAQVATIVYFAFLAMGGTAALSALLG</sequence>
<dbReference type="OrthoDB" id="21339at2"/>
<evidence type="ECO:0000313" key="2">
    <source>
        <dbReference type="EMBL" id="PRH81434.1"/>
    </source>
</evidence>
<name>A0A2P6M607_9GAMM</name>
<dbReference type="PIRSF" id="PIRSF033239">
    <property type="entry name" value="ExoD"/>
    <property type="match status" value="1"/>
</dbReference>
<dbReference type="EMBL" id="PVLF01000024">
    <property type="protein sequence ID" value="PRH81434.1"/>
    <property type="molecule type" value="Genomic_DNA"/>
</dbReference>
<dbReference type="AlphaFoldDB" id="A0A2P6M607"/>
<accession>A0A2P6M607</accession>
<keyword evidence="3" id="KW-1185">Reference proteome</keyword>
<keyword evidence="1" id="KW-1133">Transmembrane helix</keyword>
<dbReference type="PANTHER" id="PTHR41795:SF1">
    <property type="entry name" value="EXOPOLYSACCHARIDE SYNTHESIS PROTEIN"/>
    <property type="match status" value="1"/>
</dbReference>
<comment type="caution">
    <text evidence="2">The sequence shown here is derived from an EMBL/GenBank/DDBJ whole genome shotgun (WGS) entry which is preliminary data.</text>
</comment>
<protein>
    <submittedName>
        <fullName evidence="2">Exopolysaccharide biosynthesis protein</fullName>
    </submittedName>
</protein>
<feature type="transmembrane region" description="Helical" evidence="1">
    <location>
        <begin position="186"/>
        <end position="210"/>
    </location>
</feature>
<feature type="transmembrane region" description="Helical" evidence="1">
    <location>
        <begin position="44"/>
        <end position="77"/>
    </location>
</feature>
<reference evidence="2 3" key="1">
    <citation type="submission" date="2018-03" db="EMBL/GenBank/DDBJ databases">
        <title>Arenimonas caeni sp. nov., isolated from activated sludge.</title>
        <authorList>
            <person name="Liu H."/>
        </authorList>
    </citation>
    <scope>NUCLEOTIDE SEQUENCE [LARGE SCALE GENOMIC DNA]</scope>
    <source>
        <strain evidence="3">z29</strain>
    </source>
</reference>
<dbReference type="PANTHER" id="PTHR41795">
    <property type="entry name" value="EXOPOLYSACCHARIDE SYNTHESIS PROTEIN"/>
    <property type="match status" value="1"/>
</dbReference>
<proteinExistence type="predicted"/>
<feature type="transmembrane region" description="Helical" evidence="1">
    <location>
        <begin position="156"/>
        <end position="174"/>
    </location>
</feature>
<dbReference type="InterPro" id="IPR010331">
    <property type="entry name" value="ExoD"/>
</dbReference>
<keyword evidence="1" id="KW-0812">Transmembrane</keyword>
<evidence type="ECO:0000313" key="3">
    <source>
        <dbReference type="Proteomes" id="UP000241736"/>
    </source>
</evidence>
<dbReference type="Pfam" id="PF06055">
    <property type="entry name" value="ExoD"/>
    <property type="match status" value="1"/>
</dbReference>
<gene>
    <name evidence="2" type="ORF">C6N40_12620</name>
</gene>
<keyword evidence="1" id="KW-0472">Membrane</keyword>
<dbReference type="RefSeq" id="WP_106991389.1">
    <property type="nucleotide sequence ID" value="NZ_JAVEVW010000074.1"/>
</dbReference>
<organism evidence="2 3">
    <name type="scientific">Arenimonas caeni</name>
    <dbReference type="NCBI Taxonomy" id="2058085"/>
    <lineage>
        <taxon>Bacteria</taxon>
        <taxon>Pseudomonadati</taxon>
        <taxon>Pseudomonadota</taxon>
        <taxon>Gammaproteobacteria</taxon>
        <taxon>Lysobacterales</taxon>
        <taxon>Lysobacteraceae</taxon>
        <taxon>Arenimonas</taxon>
    </lineage>
</organism>